<evidence type="ECO:0000256" key="4">
    <source>
        <dbReference type="SAM" id="Coils"/>
    </source>
</evidence>
<dbReference type="GeneID" id="8850877"/>
<dbReference type="PANTHER" id="PTHR15111">
    <property type="entry name" value="RNA POLYMERASE II SUBUNIT 5-MEDIATING PROTEIN NNX3"/>
    <property type="match status" value="1"/>
</dbReference>
<feature type="compositionally biased region" description="Polar residues" evidence="5">
    <location>
        <begin position="317"/>
        <end position="332"/>
    </location>
</feature>
<dbReference type="Proteomes" id="UP000006671">
    <property type="component" value="Unassembled WGS sequence"/>
</dbReference>
<comment type="subcellular location">
    <subcellularLocation>
        <location evidence="1">Nucleus</location>
    </subcellularLocation>
</comment>
<feature type="coiled-coil region" evidence="4">
    <location>
        <begin position="102"/>
        <end position="162"/>
    </location>
</feature>
<feature type="region of interest" description="Disordered" evidence="5">
    <location>
        <begin position="240"/>
        <end position="349"/>
    </location>
</feature>
<dbReference type="OrthoDB" id="21413at2759"/>
<dbReference type="RefSeq" id="XP_002672255.1">
    <property type="nucleotide sequence ID" value="XM_002672209.1"/>
</dbReference>
<accession>D2VUH2</accession>
<dbReference type="InterPro" id="IPR052255">
    <property type="entry name" value="RNA_pol_II_subunit5-mediator"/>
</dbReference>
<reference evidence="6 7" key="1">
    <citation type="journal article" date="2010" name="Cell">
        <title>The genome of Naegleria gruberi illuminates early eukaryotic versatility.</title>
        <authorList>
            <person name="Fritz-Laylin L.K."/>
            <person name="Prochnik S.E."/>
            <person name="Ginger M.L."/>
            <person name="Dacks J.B."/>
            <person name="Carpenter M.L."/>
            <person name="Field M.C."/>
            <person name="Kuo A."/>
            <person name="Paredez A."/>
            <person name="Chapman J."/>
            <person name="Pham J."/>
            <person name="Shu S."/>
            <person name="Neupane R."/>
            <person name="Cipriano M."/>
            <person name="Mancuso J."/>
            <person name="Tu H."/>
            <person name="Salamov A."/>
            <person name="Lindquist E."/>
            <person name="Shapiro H."/>
            <person name="Lucas S."/>
            <person name="Grigoriev I.V."/>
            <person name="Cande W.Z."/>
            <person name="Fulton C."/>
            <person name="Rokhsar D.S."/>
            <person name="Dawson S.C."/>
        </authorList>
    </citation>
    <scope>NUCLEOTIDE SEQUENCE [LARGE SCALE GENOMIC DNA]</scope>
    <source>
        <strain evidence="6 7">NEG-M</strain>
    </source>
</reference>
<organism evidence="7">
    <name type="scientific">Naegleria gruberi</name>
    <name type="common">Amoeba</name>
    <dbReference type="NCBI Taxonomy" id="5762"/>
    <lineage>
        <taxon>Eukaryota</taxon>
        <taxon>Discoba</taxon>
        <taxon>Heterolobosea</taxon>
        <taxon>Tetramitia</taxon>
        <taxon>Eutetramitia</taxon>
        <taxon>Vahlkampfiidae</taxon>
        <taxon>Naegleria</taxon>
    </lineage>
</organism>
<dbReference type="GO" id="GO:0005634">
    <property type="term" value="C:nucleus"/>
    <property type="evidence" value="ECO:0007669"/>
    <property type="project" value="UniProtKB-SubCell"/>
</dbReference>
<evidence type="ECO:0000256" key="3">
    <source>
        <dbReference type="ARBA" id="ARBA00038295"/>
    </source>
</evidence>
<sequence length="349" mass="40785">MLQSSSKGTSSSNNNNLNKKELERQFTEVALRHRKAIQDYEKTLEEYKELYKTLTFIPQSLKQSCMIPIGTHQLAFMPGQLVQTNEITVSLGENYFIKTSAYQAREILKRRIKKVMEKLEQERKLLHTVYEGIGLSKHSNILKEEQKKSKREEEEYQDMSEATKLEQMFREMEMNSNGSLPDFSEMEDIELPYNSKGMDRDELYYRHKTTRKDEEDILEILEELEREEATDMKKGGVNINLNKHIEEEEDEEDEGEEFGEEEKRLQQDILKYFHRATGGASTEPKQQPKKSQQPPKQSSSTMKDTTSFNIVERDALPSQSSIFKASPGNTTHEQPKKVSKFKQRMMENK</sequence>
<dbReference type="InParanoid" id="D2VUH2"/>
<protein>
    <submittedName>
        <fullName evidence="6">Predicted protein</fullName>
    </submittedName>
</protein>
<dbReference type="PANTHER" id="PTHR15111:SF0">
    <property type="entry name" value="UNCONVENTIONAL PREFOLDIN RPB5 INTERACTOR 1"/>
    <property type="match status" value="1"/>
</dbReference>
<dbReference type="Gene3D" id="1.10.287.370">
    <property type="match status" value="1"/>
</dbReference>
<evidence type="ECO:0000256" key="5">
    <source>
        <dbReference type="SAM" id="MobiDB-lite"/>
    </source>
</evidence>
<dbReference type="InterPro" id="IPR009053">
    <property type="entry name" value="Prefoldin"/>
</dbReference>
<dbReference type="GO" id="GO:0003714">
    <property type="term" value="F:transcription corepressor activity"/>
    <property type="evidence" value="ECO:0007669"/>
    <property type="project" value="TreeGrafter"/>
</dbReference>
<dbReference type="GO" id="GO:0003682">
    <property type="term" value="F:chromatin binding"/>
    <property type="evidence" value="ECO:0007669"/>
    <property type="project" value="TreeGrafter"/>
</dbReference>
<keyword evidence="2" id="KW-0539">Nucleus</keyword>
<evidence type="ECO:0000256" key="1">
    <source>
        <dbReference type="ARBA" id="ARBA00004123"/>
    </source>
</evidence>
<dbReference type="eggNOG" id="KOG3130">
    <property type="taxonomic scope" value="Eukaryota"/>
</dbReference>
<dbReference type="SUPFAM" id="SSF46579">
    <property type="entry name" value="Prefoldin"/>
    <property type="match status" value="1"/>
</dbReference>
<dbReference type="AlphaFoldDB" id="D2VUH2"/>
<evidence type="ECO:0000313" key="6">
    <source>
        <dbReference type="EMBL" id="EFC39511.1"/>
    </source>
</evidence>
<proteinExistence type="inferred from homology"/>
<dbReference type="OMA" id="EVTCKQG"/>
<evidence type="ECO:0000256" key="2">
    <source>
        <dbReference type="ARBA" id="ARBA00023242"/>
    </source>
</evidence>
<dbReference type="GO" id="GO:0000122">
    <property type="term" value="P:negative regulation of transcription by RNA polymerase II"/>
    <property type="evidence" value="ECO:0007669"/>
    <property type="project" value="TreeGrafter"/>
</dbReference>
<dbReference type="STRING" id="5762.D2VUH2"/>
<gene>
    <name evidence="6" type="ORF">NAEGRDRAFT_52353</name>
</gene>
<keyword evidence="7" id="KW-1185">Reference proteome</keyword>
<feature type="compositionally biased region" description="Acidic residues" evidence="5">
    <location>
        <begin position="247"/>
        <end position="260"/>
    </location>
</feature>
<dbReference type="InterPro" id="IPR004127">
    <property type="entry name" value="Prefoldin_subunit_alpha"/>
</dbReference>
<dbReference type="Pfam" id="PF02996">
    <property type="entry name" value="Prefoldin"/>
    <property type="match status" value="1"/>
</dbReference>
<name>D2VUH2_NAEGR</name>
<feature type="compositionally biased region" description="Low complexity" evidence="5">
    <location>
        <begin position="289"/>
        <end position="300"/>
    </location>
</feature>
<keyword evidence="4" id="KW-0175">Coiled coil</keyword>
<dbReference type="GO" id="GO:0019212">
    <property type="term" value="F:phosphatase inhibitor activity"/>
    <property type="evidence" value="ECO:0007669"/>
    <property type="project" value="TreeGrafter"/>
</dbReference>
<comment type="similarity">
    <text evidence="3">Belongs to the RNA polymerase II subunit 5-mediating protein family.</text>
</comment>
<dbReference type="CDD" id="cd23159">
    <property type="entry name" value="Prefoldin_URI1"/>
    <property type="match status" value="1"/>
</dbReference>
<dbReference type="EMBL" id="GG738899">
    <property type="protein sequence ID" value="EFC39511.1"/>
    <property type="molecule type" value="Genomic_DNA"/>
</dbReference>
<dbReference type="KEGG" id="ngr:NAEGRDRAFT_52353"/>
<evidence type="ECO:0000313" key="7">
    <source>
        <dbReference type="Proteomes" id="UP000006671"/>
    </source>
</evidence>
<dbReference type="VEuPathDB" id="AmoebaDB:NAEGRDRAFT_52353"/>